<evidence type="ECO:0000313" key="8">
    <source>
        <dbReference type="EMBL" id="SDD56241.1"/>
    </source>
</evidence>
<evidence type="ECO:0000256" key="3">
    <source>
        <dbReference type="ARBA" id="ARBA00023125"/>
    </source>
</evidence>
<keyword evidence="4" id="KW-0233">DNA recombination</keyword>
<dbReference type="InterPro" id="IPR002104">
    <property type="entry name" value="Integrase_catalytic"/>
</dbReference>
<evidence type="ECO:0000259" key="6">
    <source>
        <dbReference type="PROSITE" id="PS51898"/>
    </source>
</evidence>
<organism evidence="8 9">
    <name type="scientific">Belnapia rosea</name>
    <dbReference type="NCBI Taxonomy" id="938405"/>
    <lineage>
        <taxon>Bacteria</taxon>
        <taxon>Pseudomonadati</taxon>
        <taxon>Pseudomonadota</taxon>
        <taxon>Alphaproteobacteria</taxon>
        <taxon>Acetobacterales</taxon>
        <taxon>Roseomonadaceae</taxon>
        <taxon>Belnapia</taxon>
    </lineage>
</organism>
<evidence type="ECO:0000313" key="9">
    <source>
        <dbReference type="Proteomes" id="UP000198925"/>
    </source>
</evidence>
<accession>A0A1G6VRR8</accession>
<dbReference type="InterPro" id="IPR025166">
    <property type="entry name" value="Integrase_DNA_bind_dom"/>
</dbReference>
<dbReference type="Gene3D" id="1.10.443.10">
    <property type="entry name" value="Intergrase catalytic core"/>
    <property type="match status" value="1"/>
</dbReference>
<dbReference type="Gene3D" id="1.10.150.130">
    <property type="match status" value="1"/>
</dbReference>
<dbReference type="PROSITE" id="PS51898">
    <property type="entry name" value="TYR_RECOMBINASE"/>
    <property type="match status" value="1"/>
</dbReference>
<dbReference type="RefSeq" id="WP_176849621.1">
    <property type="nucleotide sequence ID" value="NZ_FMZX01000009.1"/>
</dbReference>
<evidence type="ECO:0000256" key="5">
    <source>
        <dbReference type="PROSITE-ProRule" id="PRU01248"/>
    </source>
</evidence>
<dbReference type="Gene3D" id="3.30.160.390">
    <property type="entry name" value="Integrase, DNA-binding domain"/>
    <property type="match status" value="1"/>
</dbReference>
<dbReference type="InterPro" id="IPR038488">
    <property type="entry name" value="Integrase_DNA-bd_sf"/>
</dbReference>
<dbReference type="SUPFAM" id="SSF56349">
    <property type="entry name" value="DNA breaking-rejoining enzymes"/>
    <property type="match status" value="1"/>
</dbReference>
<reference evidence="8 9" key="1">
    <citation type="submission" date="2016-10" db="EMBL/GenBank/DDBJ databases">
        <authorList>
            <person name="de Groot N.N."/>
        </authorList>
    </citation>
    <scope>NUCLEOTIDE SEQUENCE [LARGE SCALE GENOMIC DNA]</scope>
    <source>
        <strain evidence="8 9">CPCC 100156</strain>
    </source>
</reference>
<gene>
    <name evidence="8" type="ORF">SAMN04487779_1009152</name>
</gene>
<dbReference type="GO" id="GO:0003677">
    <property type="term" value="F:DNA binding"/>
    <property type="evidence" value="ECO:0007669"/>
    <property type="project" value="UniProtKB-UniRule"/>
</dbReference>
<dbReference type="Proteomes" id="UP000198925">
    <property type="component" value="Unassembled WGS sequence"/>
</dbReference>
<dbReference type="PANTHER" id="PTHR30629:SF2">
    <property type="entry name" value="PROPHAGE INTEGRASE INTS-RELATED"/>
    <property type="match status" value="1"/>
</dbReference>
<evidence type="ECO:0000256" key="1">
    <source>
        <dbReference type="ARBA" id="ARBA00008857"/>
    </source>
</evidence>
<dbReference type="InterPro" id="IPR053876">
    <property type="entry name" value="Phage_int_M"/>
</dbReference>
<dbReference type="AlphaFoldDB" id="A0A1G6VRR8"/>
<dbReference type="GO" id="GO:0006310">
    <property type="term" value="P:DNA recombination"/>
    <property type="evidence" value="ECO:0007669"/>
    <property type="project" value="UniProtKB-KW"/>
</dbReference>
<evidence type="ECO:0000259" key="7">
    <source>
        <dbReference type="PROSITE" id="PS51900"/>
    </source>
</evidence>
<keyword evidence="3 5" id="KW-0238">DNA-binding</keyword>
<name>A0A1G6VRR8_9PROT</name>
<evidence type="ECO:0000256" key="2">
    <source>
        <dbReference type="ARBA" id="ARBA00022908"/>
    </source>
</evidence>
<dbReference type="InterPro" id="IPR010998">
    <property type="entry name" value="Integrase_recombinase_N"/>
</dbReference>
<dbReference type="Pfam" id="PF13356">
    <property type="entry name" value="Arm-DNA-bind_3"/>
    <property type="match status" value="1"/>
</dbReference>
<feature type="domain" description="Tyr recombinase" evidence="6">
    <location>
        <begin position="211"/>
        <end position="398"/>
    </location>
</feature>
<dbReference type="InterPro" id="IPR011010">
    <property type="entry name" value="DNA_brk_join_enz"/>
</dbReference>
<feature type="domain" description="Core-binding (CB)" evidence="7">
    <location>
        <begin position="101"/>
        <end position="183"/>
    </location>
</feature>
<dbReference type="Pfam" id="PF22022">
    <property type="entry name" value="Phage_int_M"/>
    <property type="match status" value="1"/>
</dbReference>
<dbReference type="PROSITE" id="PS51900">
    <property type="entry name" value="CB"/>
    <property type="match status" value="1"/>
</dbReference>
<dbReference type="CDD" id="cd00801">
    <property type="entry name" value="INT_P4_C"/>
    <property type="match status" value="1"/>
</dbReference>
<dbReference type="GO" id="GO:0015074">
    <property type="term" value="P:DNA integration"/>
    <property type="evidence" value="ECO:0007669"/>
    <property type="project" value="UniProtKB-KW"/>
</dbReference>
<sequence>MLTDAQCRKAKPKEKSYKIYAESGLYLLVNPNGSKLWQMKYVYGDKARTYSIGPYGDGKDQVTLAEAREKREEAKKILKEGRDPTLVKRLNRIQTTTDHSTLFEDVAQAWLEKNRSGWAPKHATDVASSFKKEVYPAIGRLPMAEITSVMIMKLVLAPIEKRGTFETAHRIRQRISAVFRYAAALGLVPREHDPAGPHLLQIMKPVPRKRPQPAITELEPLREMLRKAEEYPCHPTTKLAMRFVALTAVRVATMSGARWEQFVGLDGLLPIWEIPAEQMKGETGHKLPFTVPLCRQAVEVIEAAQRINGQFPWVFPNDIRPQKGPISNNAVIFHLYRVGYRGKHTAHGFRASFSTILNERHSSMRDIINFALAHVPKDEVEAAYNRAKYLEERRRLHQEYADLLLAGFPSAFELLDGRKR</sequence>
<dbReference type="InterPro" id="IPR013762">
    <property type="entry name" value="Integrase-like_cat_sf"/>
</dbReference>
<dbReference type="Pfam" id="PF00589">
    <property type="entry name" value="Phage_integrase"/>
    <property type="match status" value="1"/>
</dbReference>
<dbReference type="PANTHER" id="PTHR30629">
    <property type="entry name" value="PROPHAGE INTEGRASE"/>
    <property type="match status" value="1"/>
</dbReference>
<keyword evidence="2" id="KW-0229">DNA integration</keyword>
<dbReference type="EMBL" id="FMZX01000009">
    <property type="protein sequence ID" value="SDD56241.1"/>
    <property type="molecule type" value="Genomic_DNA"/>
</dbReference>
<comment type="similarity">
    <text evidence="1">Belongs to the 'phage' integrase family.</text>
</comment>
<protein>
    <submittedName>
        <fullName evidence="8">Integrase</fullName>
    </submittedName>
</protein>
<dbReference type="InterPro" id="IPR050808">
    <property type="entry name" value="Phage_Integrase"/>
</dbReference>
<proteinExistence type="inferred from homology"/>
<evidence type="ECO:0000256" key="4">
    <source>
        <dbReference type="ARBA" id="ARBA00023172"/>
    </source>
</evidence>
<dbReference type="InterPro" id="IPR044068">
    <property type="entry name" value="CB"/>
</dbReference>
<keyword evidence="9" id="KW-1185">Reference proteome</keyword>